<evidence type="ECO:0000256" key="1">
    <source>
        <dbReference type="ARBA" id="ARBA00010646"/>
    </source>
</evidence>
<reference evidence="2 3" key="1">
    <citation type="submission" date="2021-05" db="EMBL/GenBank/DDBJ databases">
        <title>Mycobacterium acidophilum sp. nov., an extremely acid-tolerant member of the genus Mycobacterium.</title>
        <authorList>
            <person name="Xia J."/>
        </authorList>
    </citation>
    <scope>NUCLEOTIDE SEQUENCE [LARGE SCALE GENOMIC DNA]</scope>
    <source>
        <strain evidence="2 3">M1</strain>
    </source>
</reference>
<dbReference type="InterPro" id="IPR002053">
    <property type="entry name" value="Glyco_hydro_25"/>
</dbReference>
<dbReference type="SUPFAM" id="SSF51445">
    <property type="entry name" value="(Trans)glycosidases"/>
    <property type="match status" value="1"/>
</dbReference>
<comment type="similarity">
    <text evidence="1">Belongs to the glycosyl hydrolase 25 family.</text>
</comment>
<comment type="caution">
    <text evidence="2">The sequence shown here is derived from an EMBL/GenBank/DDBJ whole genome shotgun (WGS) entry which is preliminary data.</text>
</comment>
<dbReference type="Gene3D" id="3.20.20.80">
    <property type="entry name" value="Glycosidases"/>
    <property type="match status" value="1"/>
</dbReference>
<dbReference type="RefSeq" id="WP_214091348.1">
    <property type="nucleotide sequence ID" value="NZ_JAHCLR010000003.1"/>
</dbReference>
<gene>
    <name evidence="2" type="ORF">KIH27_02570</name>
</gene>
<protein>
    <recommendedName>
        <fullName evidence="4">Hydrolase</fullName>
    </recommendedName>
</protein>
<organism evidence="2 3">
    <name type="scientific">Mycolicibacter acidiphilus</name>
    <dbReference type="NCBI Taxonomy" id="2835306"/>
    <lineage>
        <taxon>Bacteria</taxon>
        <taxon>Bacillati</taxon>
        <taxon>Actinomycetota</taxon>
        <taxon>Actinomycetes</taxon>
        <taxon>Mycobacteriales</taxon>
        <taxon>Mycobacteriaceae</taxon>
        <taxon>Mycolicibacter</taxon>
    </lineage>
</organism>
<dbReference type="EMBL" id="JAHCLR010000003">
    <property type="protein sequence ID" value="MBS9532467.1"/>
    <property type="molecule type" value="Genomic_DNA"/>
</dbReference>
<evidence type="ECO:0000313" key="3">
    <source>
        <dbReference type="Proteomes" id="UP001519535"/>
    </source>
</evidence>
<evidence type="ECO:0008006" key="4">
    <source>
        <dbReference type="Google" id="ProtNLM"/>
    </source>
</evidence>
<keyword evidence="3" id="KW-1185">Reference proteome</keyword>
<dbReference type="InterPro" id="IPR017853">
    <property type="entry name" value="GH"/>
</dbReference>
<proteinExistence type="inferred from homology"/>
<dbReference type="Pfam" id="PF01183">
    <property type="entry name" value="Glyco_hydro_25"/>
    <property type="match status" value="1"/>
</dbReference>
<evidence type="ECO:0000313" key="2">
    <source>
        <dbReference type="EMBL" id="MBS9532467.1"/>
    </source>
</evidence>
<accession>A0ABS5RER4</accession>
<name>A0ABS5RER4_9MYCO</name>
<dbReference type="Proteomes" id="UP001519535">
    <property type="component" value="Unassembled WGS sequence"/>
</dbReference>
<sequence length="277" mass="30025">MNPLYGVDLSNDNWGGRAPATIVPVLNEIIREGFTFIEHKVSQGNYFTDPYWPTVLSWAKSTKNIVVGYHYVTTNDAAQQAATYLSNAGDPKVPCMLDFEDLGGDIDNFWAVWRAFVAAGVNMRLSYIPHWYWQDIGSPDISEVVGLIASDYVAGTGYASVLYPGSSWPGWNAYGGATPAILQFTDQAQVAGLVCDADAFRGTVSDLHRLLGTGGPLMALTDEQQLQLLNAVLDIQTQLRGPGLAGWPQLGQNSKGQNLTVVDALAAVKNDVESENH</sequence>